<dbReference type="Pfam" id="PF01588">
    <property type="entry name" value="tRNA_bind"/>
    <property type="match status" value="1"/>
</dbReference>
<keyword evidence="7 13" id="KW-0067">ATP-binding</keyword>
<keyword evidence="4 12" id="KW-0820">tRNA-binding</keyword>
<dbReference type="InterPro" id="IPR008925">
    <property type="entry name" value="aa_tRNA-synth_I_cd-bd_sf"/>
</dbReference>
<comment type="subcellular location">
    <subcellularLocation>
        <location evidence="1">Mitochondrion</location>
    </subcellularLocation>
</comment>
<dbReference type="GO" id="GO:0005524">
    <property type="term" value="F:ATP binding"/>
    <property type="evidence" value="ECO:0007669"/>
    <property type="project" value="UniProtKB-KW"/>
</dbReference>
<dbReference type="InterPro" id="IPR004527">
    <property type="entry name" value="Glu-tRNA-ligase_bac/mito"/>
</dbReference>
<dbReference type="InterPro" id="IPR001412">
    <property type="entry name" value="aa-tRNA-synth_I_CS"/>
</dbReference>
<protein>
    <recommendedName>
        <fullName evidence="3">glutamate--tRNA ligase</fullName>
        <ecNumber evidence="3">6.1.1.17</ecNumber>
    </recommendedName>
    <alternativeName>
        <fullName evidence="11">Glutamyl-tRNA synthetase</fullName>
    </alternativeName>
</protein>
<keyword evidence="9 13" id="KW-0648">Protein biosynthesis</keyword>
<feature type="domain" description="TRNA-binding" evidence="16">
    <location>
        <begin position="636"/>
        <end position="746"/>
    </location>
</feature>
<dbReference type="CDD" id="cd00808">
    <property type="entry name" value="GluRS_core"/>
    <property type="match status" value="1"/>
</dbReference>
<evidence type="ECO:0000256" key="3">
    <source>
        <dbReference type="ARBA" id="ARBA00012835"/>
    </source>
</evidence>
<proteinExistence type="inferred from homology"/>
<evidence type="ECO:0000256" key="9">
    <source>
        <dbReference type="ARBA" id="ARBA00022917"/>
    </source>
</evidence>
<reference evidence="17" key="1">
    <citation type="submission" date="2021-01" db="EMBL/GenBank/DDBJ databases">
        <authorList>
            <person name="Corre E."/>
            <person name="Pelletier E."/>
            <person name="Niang G."/>
            <person name="Scheremetjew M."/>
            <person name="Finn R."/>
            <person name="Kale V."/>
            <person name="Holt S."/>
            <person name="Cochrane G."/>
            <person name="Meng A."/>
            <person name="Brown T."/>
            <person name="Cohen L."/>
        </authorList>
    </citation>
    <scope>NUCLEOTIDE SEQUENCE</scope>
    <source>
        <strain evidence="17">B650</strain>
    </source>
</reference>
<evidence type="ECO:0000256" key="13">
    <source>
        <dbReference type="RuleBase" id="RU363037"/>
    </source>
</evidence>
<dbReference type="SUPFAM" id="SSF48163">
    <property type="entry name" value="An anticodon-binding domain of class I aminoacyl-tRNA synthetases"/>
    <property type="match status" value="1"/>
</dbReference>
<dbReference type="InterPro" id="IPR000924">
    <property type="entry name" value="Glu/Gln-tRNA-synth"/>
</dbReference>
<dbReference type="EC" id="6.1.1.17" evidence="3"/>
<feature type="signal peptide" evidence="15">
    <location>
        <begin position="1"/>
        <end position="22"/>
    </location>
</feature>
<dbReference type="InterPro" id="IPR012340">
    <property type="entry name" value="NA-bd_OB-fold"/>
</dbReference>
<dbReference type="GO" id="GO:0006424">
    <property type="term" value="P:glutamyl-tRNA aminoacylation"/>
    <property type="evidence" value="ECO:0007669"/>
    <property type="project" value="InterPro"/>
</dbReference>
<feature type="compositionally biased region" description="Low complexity" evidence="14">
    <location>
        <begin position="604"/>
        <end position="622"/>
    </location>
</feature>
<dbReference type="PANTHER" id="PTHR43311:SF2">
    <property type="entry name" value="GLUTAMATE--TRNA LIGASE, MITOCHONDRIAL-RELATED"/>
    <property type="match status" value="1"/>
</dbReference>
<dbReference type="AlphaFoldDB" id="A0A7S2PKZ2"/>
<dbReference type="PROSITE" id="PS50886">
    <property type="entry name" value="TRBD"/>
    <property type="match status" value="1"/>
</dbReference>
<keyword evidence="8 12" id="KW-0694">RNA-binding</keyword>
<evidence type="ECO:0000256" key="8">
    <source>
        <dbReference type="ARBA" id="ARBA00022884"/>
    </source>
</evidence>
<dbReference type="CDD" id="cd02799">
    <property type="entry name" value="tRNA_bind_EMAP-II_like"/>
    <property type="match status" value="1"/>
</dbReference>
<evidence type="ECO:0000256" key="11">
    <source>
        <dbReference type="ARBA" id="ARBA00030865"/>
    </source>
</evidence>
<dbReference type="NCBIfam" id="TIGR00464">
    <property type="entry name" value="gltX_bact"/>
    <property type="match status" value="1"/>
</dbReference>
<evidence type="ECO:0000256" key="2">
    <source>
        <dbReference type="ARBA" id="ARBA00007894"/>
    </source>
</evidence>
<evidence type="ECO:0000256" key="4">
    <source>
        <dbReference type="ARBA" id="ARBA00022555"/>
    </source>
</evidence>
<dbReference type="InterPro" id="IPR033910">
    <property type="entry name" value="GluRS_core"/>
</dbReference>
<feature type="compositionally biased region" description="Basic and acidic residues" evidence="14">
    <location>
        <begin position="592"/>
        <end position="603"/>
    </location>
</feature>
<dbReference type="GO" id="GO:0008270">
    <property type="term" value="F:zinc ion binding"/>
    <property type="evidence" value="ECO:0007669"/>
    <property type="project" value="InterPro"/>
</dbReference>
<dbReference type="InterPro" id="IPR020751">
    <property type="entry name" value="aa-tRNA-synth_I_codon-bd_sub2"/>
</dbReference>
<keyword evidence="10 13" id="KW-0030">Aminoacyl-tRNA synthetase</keyword>
<organism evidence="17">
    <name type="scientific">Leptocylindrus danicus</name>
    <dbReference type="NCBI Taxonomy" id="163516"/>
    <lineage>
        <taxon>Eukaryota</taxon>
        <taxon>Sar</taxon>
        <taxon>Stramenopiles</taxon>
        <taxon>Ochrophyta</taxon>
        <taxon>Bacillariophyta</taxon>
        <taxon>Coscinodiscophyceae</taxon>
        <taxon>Chaetocerotophycidae</taxon>
        <taxon>Leptocylindrales</taxon>
        <taxon>Leptocylindraceae</taxon>
        <taxon>Leptocylindrus</taxon>
    </lineage>
</organism>
<dbReference type="PRINTS" id="PR00987">
    <property type="entry name" value="TRNASYNTHGLU"/>
</dbReference>
<dbReference type="SUPFAM" id="SSF50249">
    <property type="entry name" value="Nucleic acid-binding proteins"/>
    <property type="match status" value="1"/>
</dbReference>
<evidence type="ECO:0000256" key="14">
    <source>
        <dbReference type="SAM" id="MobiDB-lite"/>
    </source>
</evidence>
<feature type="chain" id="PRO_5030675248" description="glutamate--tRNA ligase" evidence="15">
    <location>
        <begin position="23"/>
        <end position="810"/>
    </location>
</feature>
<dbReference type="PANTHER" id="PTHR43311">
    <property type="entry name" value="GLUTAMATE--TRNA LIGASE"/>
    <property type="match status" value="1"/>
</dbReference>
<dbReference type="Gene3D" id="3.40.50.620">
    <property type="entry name" value="HUPs"/>
    <property type="match status" value="1"/>
</dbReference>
<dbReference type="PROSITE" id="PS00178">
    <property type="entry name" value="AA_TRNA_LIGASE_I"/>
    <property type="match status" value="1"/>
</dbReference>
<dbReference type="InterPro" id="IPR002547">
    <property type="entry name" value="tRNA-bd_dom"/>
</dbReference>
<dbReference type="Gene3D" id="1.10.10.350">
    <property type="match status" value="1"/>
</dbReference>
<keyword evidence="6 13" id="KW-0547">Nucleotide-binding</keyword>
<feature type="region of interest" description="Disordered" evidence="14">
    <location>
        <begin position="592"/>
        <end position="632"/>
    </location>
</feature>
<dbReference type="Pfam" id="PF00749">
    <property type="entry name" value="tRNA-synt_1c"/>
    <property type="match status" value="1"/>
</dbReference>
<evidence type="ECO:0000256" key="10">
    <source>
        <dbReference type="ARBA" id="ARBA00023146"/>
    </source>
</evidence>
<gene>
    <name evidence="17" type="ORF">LDAN0321_LOCUS17447</name>
</gene>
<evidence type="ECO:0000256" key="15">
    <source>
        <dbReference type="SAM" id="SignalP"/>
    </source>
</evidence>
<evidence type="ECO:0000256" key="1">
    <source>
        <dbReference type="ARBA" id="ARBA00004173"/>
    </source>
</evidence>
<dbReference type="FunFam" id="3.40.50.620:FF:000045">
    <property type="entry name" value="Glutamate--tRNA ligase, mitochondrial"/>
    <property type="match status" value="1"/>
</dbReference>
<dbReference type="InterPro" id="IPR014729">
    <property type="entry name" value="Rossmann-like_a/b/a_fold"/>
</dbReference>
<evidence type="ECO:0000313" key="17">
    <source>
        <dbReference type="EMBL" id="CAD9603377.1"/>
    </source>
</evidence>
<dbReference type="Gene3D" id="2.40.50.140">
    <property type="entry name" value="Nucleic acid-binding proteins"/>
    <property type="match status" value="1"/>
</dbReference>
<name>A0A7S2PKZ2_9STRA</name>
<dbReference type="GO" id="GO:0005739">
    <property type="term" value="C:mitochondrion"/>
    <property type="evidence" value="ECO:0007669"/>
    <property type="project" value="UniProtKB-SubCell"/>
</dbReference>
<dbReference type="InterPro" id="IPR020058">
    <property type="entry name" value="Glu/Gln-tRNA-synth_Ib_cat-dom"/>
</dbReference>
<dbReference type="HAMAP" id="MF_00022">
    <property type="entry name" value="Glu_tRNA_synth_type1"/>
    <property type="match status" value="1"/>
</dbReference>
<keyword evidence="5 13" id="KW-0436">Ligase</keyword>
<evidence type="ECO:0000259" key="16">
    <source>
        <dbReference type="PROSITE" id="PS50886"/>
    </source>
</evidence>
<dbReference type="GO" id="GO:0004818">
    <property type="term" value="F:glutamate-tRNA ligase activity"/>
    <property type="evidence" value="ECO:0007669"/>
    <property type="project" value="UniProtKB-EC"/>
</dbReference>
<evidence type="ECO:0000256" key="6">
    <source>
        <dbReference type="ARBA" id="ARBA00022741"/>
    </source>
</evidence>
<sequence>MKLSNKSILLMILCLGARRAAAFTSHTPKFTRAFQLKSTAETTELEQKVAKLFSKEKGSPRLRFAPSPTGSLHVGGARTALYNWLLAQQAKLDEEGNIAGKPPGFVLRVEDTDVARSTKESEASVMADLKWLGLNWEEGPDMESDCAPYRQSERMNTGMYETIADYLIENDKAYKCFCTPEELEELKAIQEREGASTRSAGPWRNASPEQVEQALAEGKPHTVRFKTPDGSRVIIEDAVRGTVAWDASGTIGDFILLRSSGMPVYNFCVAVDDANMGISTVIRAEEHLTNTLRQVLILDALGAPRPQYAHCSLILGQDKQKLSKRHGATSCTQFKEDGYLPDAMINYLSLLGWNDGTSNEIFTRDELIECFTLDRVVKSPAVFDMDKLNWVNAQHLKKMSIEETTPFVSEFMEKIVTKKDVNVEKMTEAATILAKKFMETTVAPVTNMREVLDYQLPAHFDQLDEESKTMVEKGHFYQIASQILKDFNEGAFPSPTDLGIFYEEKTNEYNQAYQQYMKSVSKVYKTKGQLFYHPVRLALTGVMSGQEIPKQLSMMNFAKNIEFSDEVAVKQMEERMQMLSAFLDTIPAEFKEPKQEEPKEAAKPAETATAAPVAATAAPTTEGQSSSGLESYDGPAITSLDIRVGEIKECWNHEEADRLFCESVDLGEVDDEGKPKLRSIASGLREFYENPEDLVGRKVLVLANLKERKLVGFPSHGMLLCASNEEHTEVQLISPPVDAKIGERITIPSIDFEGESGTPMKENPLQKKKVLEKILPFLTTSKYGVPEFCGLPFMTSAGVCTSSINDGTVG</sequence>
<evidence type="ECO:0000256" key="12">
    <source>
        <dbReference type="PROSITE-ProRule" id="PRU00209"/>
    </source>
</evidence>
<dbReference type="GO" id="GO:0000049">
    <property type="term" value="F:tRNA binding"/>
    <property type="evidence" value="ECO:0007669"/>
    <property type="project" value="UniProtKB-UniRule"/>
</dbReference>
<comment type="similarity">
    <text evidence="2">Belongs to the class-I aminoacyl-tRNA synthetase family. Glutamate--tRNA ligase type 1 subfamily.</text>
</comment>
<evidence type="ECO:0000256" key="7">
    <source>
        <dbReference type="ARBA" id="ARBA00022840"/>
    </source>
</evidence>
<keyword evidence="15" id="KW-0732">Signal</keyword>
<accession>A0A7S2PKZ2</accession>
<dbReference type="InterPro" id="IPR049940">
    <property type="entry name" value="GluQ/Sye"/>
</dbReference>
<evidence type="ECO:0000256" key="5">
    <source>
        <dbReference type="ARBA" id="ARBA00022598"/>
    </source>
</evidence>
<dbReference type="EMBL" id="HBGY01028235">
    <property type="protein sequence ID" value="CAD9603377.1"/>
    <property type="molecule type" value="Transcribed_RNA"/>
</dbReference>
<dbReference type="SUPFAM" id="SSF52374">
    <property type="entry name" value="Nucleotidylyl transferase"/>
    <property type="match status" value="1"/>
</dbReference>